<gene>
    <name evidence="1" type="ORF">Tfer_0893</name>
</gene>
<dbReference type="AlphaFoldDB" id="A0A0L6W4M0"/>
<sequence>MKQVISLLLVSPFLIYFAFQPLFNHVVHLQNSVLEIVMDQGIEKAAVDGRFTSETIQQMKKTVAEVLHYSESEVVFEGTQTLTPRGEYIWGRISIPPGQMSVMPRLFGSRPVTLSAGAKQMSEYIPR</sequence>
<dbReference type="EMBL" id="LGTE01000004">
    <property type="protein sequence ID" value="KNZ70333.1"/>
    <property type="molecule type" value="Genomic_DNA"/>
</dbReference>
<organism evidence="1 2">
    <name type="scientific">Thermincola ferriacetica</name>
    <dbReference type="NCBI Taxonomy" id="281456"/>
    <lineage>
        <taxon>Bacteria</taxon>
        <taxon>Bacillati</taxon>
        <taxon>Bacillota</taxon>
        <taxon>Clostridia</taxon>
        <taxon>Eubacteriales</taxon>
        <taxon>Thermincolaceae</taxon>
        <taxon>Thermincola</taxon>
    </lineage>
</organism>
<dbReference type="RefSeq" id="WP_052217045.1">
    <property type="nucleotide sequence ID" value="NZ_LGTE01000004.1"/>
</dbReference>
<protein>
    <submittedName>
        <fullName evidence="1">Uncharacterized protein</fullName>
    </submittedName>
</protein>
<dbReference type="Proteomes" id="UP000037175">
    <property type="component" value="Unassembled WGS sequence"/>
</dbReference>
<evidence type="ECO:0000313" key="1">
    <source>
        <dbReference type="EMBL" id="KNZ70333.1"/>
    </source>
</evidence>
<keyword evidence="2" id="KW-1185">Reference proteome</keyword>
<proteinExistence type="predicted"/>
<evidence type="ECO:0000313" key="2">
    <source>
        <dbReference type="Proteomes" id="UP000037175"/>
    </source>
</evidence>
<reference evidence="2" key="1">
    <citation type="submission" date="2015-07" db="EMBL/GenBank/DDBJ databases">
        <title>Complete Genome of Thermincola ferriacetica strain Z-0001T.</title>
        <authorList>
            <person name="Lusk B."/>
            <person name="Badalamenti J.P."/>
            <person name="Parameswaran P."/>
            <person name="Bond D.R."/>
            <person name="Torres C.I."/>
        </authorList>
    </citation>
    <scope>NUCLEOTIDE SEQUENCE [LARGE SCALE GENOMIC DNA]</scope>
    <source>
        <strain evidence="2">Z-0001</strain>
    </source>
</reference>
<name>A0A0L6W4M0_9FIRM</name>
<accession>A0A0L6W4M0</accession>
<comment type="caution">
    <text evidence="1">The sequence shown here is derived from an EMBL/GenBank/DDBJ whole genome shotgun (WGS) entry which is preliminary data.</text>
</comment>